<dbReference type="SUPFAM" id="SSF53474">
    <property type="entry name" value="alpha/beta-Hydrolases"/>
    <property type="match status" value="1"/>
</dbReference>
<organism evidence="5 6">
    <name type="scientific">Sphingomonas hengshuiensis</name>
    <dbReference type="NCBI Taxonomy" id="1609977"/>
    <lineage>
        <taxon>Bacteria</taxon>
        <taxon>Pseudomonadati</taxon>
        <taxon>Pseudomonadota</taxon>
        <taxon>Alphaproteobacteria</taxon>
        <taxon>Sphingomonadales</taxon>
        <taxon>Sphingomonadaceae</taxon>
        <taxon>Sphingomonas</taxon>
    </lineage>
</organism>
<feature type="chain" id="PRO_5031592242" description="Carboxylic ester hydrolase" evidence="3">
    <location>
        <begin position="27"/>
        <end position="494"/>
    </location>
</feature>
<protein>
    <recommendedName>
        <fullName evidence="3">Carboxylic ester hydrolase</fullName>
        <ecNumber evidence="3">3.1.1.-</ecNumber>
    </recommendedName>
</protein>
<comment type="similarity">
    <text evidence="1 3">Belongs to the type-B carboxylesterase/lipase family.</text>
</comment>
<dbReference type="PANTHER" id="PTHR11559">
    <property type="entry name" value="CARBOXYLESTERASE"/>
    <property type="match status" value="1"/>
</dbReference>
<feature type="domain" description="Carboxylesterase type B" evidence="4">
    <location>
        <begin position="29"/>
        <end position="343"/>
    </location>
</feature>
<dbReference type="InterPro" id="IPR050309">
    <property type="entry name" value="Type-B_Carboxylest/Lipase"/>
</dbReference>
<dbReference type="Proteomes" id="UP000032300">
    <property type="component" value="Chromosome"/>
</dbReference>
<dbReference type="PROSITE" id="PS00941">
    <property type="entry name" value="CARBOXYLESTERASE_B_2"/>
    <property type="match status" value="1"/>
</dbReference>
<dbReference type="EMBL" id="CP010836">
    <property type="protein sequence ID" value="AJP72529.1"/>
    <property type="molecule type" value="Genomic_DNA"/>
</dbReference>
<evidence type="ECO:0000256" key="1">
    <source>
        <dbReference type="ARBA" id="ARBA00005964"/>
    </source>
</evidence>
<dbReference type="Gene3D" id="3.40.50.1820">
    <property type="entry name" value="alpha/beta hydrolase"/>
    <property type="match status" value="1"/>
</dbReference>
<dbReference type="PROSITE" id="PS00122">
    <property type="entry name" value="CARBOXYLESTERASE_B_1"/>
    <property type="match status" value="1"/>
</dbReference>
<reference evidence="5 6" key="2">
    <citation type="submission" date="2015-02" db="EMBL/GenBank/DDBJ databases">
        <title>The complete genome of Sphingomonas hengshuiensis sp. WHSC-8 isolated from soil of Hengshui Lake.</title>
        <authorList>
            <person name="Wei S."/>
            <person name="Guo J."/>
            <person name="Su C."/>
            <person name="Wu R."/>
            <person name="Zhang Z."/>
            <person name="Liang K."/>
            <person name="Li H."/>
            <person name="Wang T."/>
            <person name="Liu H."/>
            <person name="Zhang C."/>
            <person name="Li Z."/>
            <person name="Wang Q."/>
            <person name="Meng J."/>
        </authorList>
    </citation>
    <scope>NUCLEOTIDE SEQUENCE [LARGE SCALE GENOMIC DNA]</scope>
    <source>
        <strain evidence="5 6">WHSC-8</strain>
    </source>
</reference>
<proteinExistence type="inferred from homology"/>
<evidence type="ECO:0000259" key="4">
    <source>
        <dbReference type="Pfam" id="PF00135"/>
    </source>
</evidence>
<dbReference type="EC" id="3.1.1.-" evidence="3"/>
<evidence type="ECO:0000313" key="5">
    <source>
        <dbReference type="EMBL" id="AJP72529.1"/>
    </source>
</evidence>
<dbReference type="AlphaFoldDB" id="A0A7U4J950"/>
<dbReference type="GO" id="GO:0016787">
    <property type="term" value="F:hydrolase activity"/>
    <property type="evidence" value="ECO:0007669"/>
    <property type="project" value="UniProtKB-KW"/>
</dbReference>
<evidence type="ECO:0000313" key="6">
    <source>
        <dbReference type="Proteomes" id="UP000032300"/>
    </source>
</evidence>
<dbReference type="RefSeq" id="WP_044332761.1">
    <property type="nucleotide sequence ID" value="NZ_CP010836.1"/>
</dbReference>
<dbReference type="InterPro" id="IPR019819">
    <property type="entry name" value="Carboxylesterase_B_CS"/>
</dbReference>
<reference evidence="5 6" key="1">
    <citation type="journal article" date="2015" name="Int. J. Syst. Evol. Microbiol.">
        <title>Sphingomonas hengshuiensis sp. nov., isolated from lake wetland.</title>
        <authorList>
            <person name="Wei S."/>
            <person name="Wang T."/>
            <person name="Liu H."/>
            <person name="Zhang C."/>
            <person name="Guo J."/>
            <person name="Wang Q."/>
            <person name="Liang K."/>
            <person name="Zhang Z."/>
        </authorList>
    </citation>
    <scope>NUCLEOTIDE SEQUENCE [LARGE SCALE GENOMIC DNA]</scope>
    <source>
        <strain evidence="5 6">WHSC-8</strain>
    </source>
</reference>
<evidence type="ECO:0000256" key="3">
    <source>
        <dbReference type="RuleBase" id="RU361235"/>
    </source>
</evidence>
<name>A0A7U4J950_9SPHN</name>
<dbReference type="InterPro" id="IPR019826">
    <property type="entry name" value="Carboxylesterase_B_AS"/>
</dbReference>
<keyword evidence="3" id="KW-0732">Signal</keyword>
<sequence length="494" mass="53764">MTLTHHLRTAGASLIALALLASPALAQSQPTVQTEQGKIRGTAADGVKRFYGIPFATAPVGDLRWKAPIAAPRWQRERSATAFGPACFQASPPDRPAMPMSEDCLTLNVWAPAEAKEPLPVMVWIHGGGYLAGANSEPQFEGSNFARRGVVLVTINYRLGPLGFLAHPELTEEASYGASGNYGILDQIAALKWVQANIAAFGGNPGNVTIFGESAGAGAVNILQASPLARGLFHKVIGESTSQFDPDGGLVGRKDMRQAEAYGKAFGEKLGAPSLAALRALSPEQIYSQFTFFWPTELDGYVLPDLVYHVFAQGKQNDVPTLVGSNSDEGGTIKVPWVKRDDTNAATYDRLYGGLSDPLRQSSTDAVQWQMRVWAQLQARTGKQKSWLYWFDQPWPGRKADGAFHGNEIVYVFGTLNAEQQPWADEDRTLSNLMTDYWVSFARDGDPNGAGLPQWPNYDPAAPRLMRLAPRPGVIPTPRAEAQAFLDAYFEARR</sequence>
<accession>A0A7U4J950</accession>
<evidence type="ECO:0000256" key="2">
    <source>
        <dbReference type="ARBA" id="ARBA00022801"/>
    </source>
</evidence>
<gene>
    <name evidence="5" type="ORF">TS85_13210</name>
</gene>
<keyword evidence="6" id="KW-1185">Reference proteome</keyword>
<keyword evidence="2 3" id="KW-0378">Hydrolase</keyword>
<dbReference type="InterPro" id="IPR029058">
    <property type="entry name" value="AB_hydrolase_fold"/>
</dbReference>
<dbReference type="InterPro" id="IPR002018">
    <property type="entry name" value="CarbesteraseB"/>
</dbReference>
<dbReference type="KEGG" id="sphi:TS85_13210"/>
<feature type="domain" description="Carboxylesterase type B" evidence="4">
    <location>
        <begin position="375"/>
        <end position="479"/>
    </location>
</feature>
<feature type="signal peptide" evidence="3">
    <location>
        <begin position="1"/>
        <end position="26"/>
    </location>
</feature>
<dbReference type="Pfam" id="PF00135">
    <property type="entry name" value="COesterase"/>
    <property type="match status" value="2"/>
</dbReference>